<sequence length="59" mass="6812">GRRQLLPRPGPHARPDRRRPRRARRHPHRGPARGRGGRGRGVLDRHSGPHRDAPLRARE</sequence>
<feature type="compositionally biased region" description="Basic residues" evidence="1">
    <location>
        <begin position="15"/>
        <end position="38"/>
    </location>
</feature>
<evidence type="ECO:0000313" key="2">
    <source>
        <dbReference type="EMBL" id="CAA9473185.1"/>
    </source>
</evidence>
<gene>
    <name evidence="2" type="ORF">AVDCRST_MAG13-621</name>
</gene>
<feature type="non-terminal residue" evidence="2">
    <location>
        <position position="59"/>
    </location>
</feature>
<dbReference type="EMBL" id="CADCVO010000091">
    <property type="protein sequence ID" value="CAA9473185.1"/>
    <property type="molecule type" value="Genomic_DNA"/>
</dbReference>
<evidence type="ECO:0000256" key="1">
    <source>
        <dbReference type="SAM" id="MobiDB-lite"/>
    </source>
</evidence>
<feature type="compositionally biased region" description="Basic and acidic residues" evidence="1">
    <location>
        <begin position="41"/>
        <end position="59"/>
    </location>
</feature>
<reference evidence="2" key="1">
    <citation type="submission" date="2020-02" db="EMBL/GenBank/DDBJ databases">
        <authorList>
            <person name="Meier V. D."/>
        </authorList>
    </citation>
    <scope>NUCLEOTIDE SEQUENCE</scope>
    <source>
        <strain evidence="2">AVDCRST_MAG13</strain>
    </source>
</reference>
<feature type="non-terminal residue" evidence="2">
    <location>
        <position position="1"/>
    </location>
</feature>
<dbReference type="AlphaFoldDB" id="A0A6J4RMW7"/>
<feature type="region of interest" description="Disordered" evidence="1">
    <location>
        <begin position="1"/>
        <end position="59"/>
    </location>
</feature>
<name>A0A6J4RMW7_9ACTN</name>
<accession>A0A6J4RMW7</accession>
<proteinExistence type="predicted"/>
<organism evidence="2">
    <name type="scientific">uncultured Solirubrobacteraceae bacterium</name>
    <dbReference type="NCBI Taxonomy" id="1162706"/>
    <lineage>
        <taxon>Bacteria</taxon>
        <taxon>Bacillati</taxon>
        <taxon>Actinomycetota</taxon>
        <taxon>Thermoleophilia</taxon>
        <taxon>Solirubrobacterales</taxon>
        <taxon>Solirubrobacteraceae</taxon>
        <taxon>environmental samples</taxon>
    </lineage>
</organism>
<protein>
    <submittedName>
        <fullName evidence="2">Uncharacterized protein</fullName>
    </submittedName>
</protein>